<organism evidence="4 5">
    <name type="scientific">Nakaseomyces bracarensis</name>
    <dbReference type="NCBI Taxonomy" id="273131"/>
    <lineage>
        <taxon>Eukaryota</taxon>
        <taxon>Fungi</taxon>
        <taxon>Dikarya</taxon>
        <taxon>Ascomycota</taxon>
        <taxon>Saccharomycotina</taxon>
        <taxon>Saccharomycetes</taxon>
        <taxon>Saccharomycetales</taxon>
        <taxon>Saccharomycetaceae</taxon>
        <taxon>Nakaseomyces</taxon>
    </lineage>
</organism>
<name>A0ABR4NSK9_9SACH</name>
<accession>A0ABR4NSK9</accession>
<protein>
    <submittedName>
        <fullName evidence="4">Ubiquitin-like-conjugating enzyme ATG10</fullName>
    </submittedName>
</protein>
<dbReference type="Proteomes" id="UP001623330">
    <property type="component" value="Unassembled WGS sequence"/>
</dbReference>
<evidence type="ECO:0000256" key="1">
    <source>
        <dbReference type="ARBA" id="ARBA00022786"/>
    </source>
</evidence>
<keyword evidence="2" id="KW-0653">Protein transport</keyword>
<evidence type="ECO:0000313" key="4">
    <source>
        <dbReference type="EMBL" id="KAL3231386.1"/>
    </source>
</evidence>
<dbReference type="Pfam" id="PF03987">
    <property type="entry name" value="Autophagy_act_C"/>
    <property type="match status" value="1"/>
</dbReference>
<keyword evidence="3" id="KW-0072">Autophagy</keyword>
<evidence type="ECO:0000313" key="5">
    <source>
        <dbReference type="Proteomes" id="UP001623330"/>
    </source>
</evidence>
<reference evidence="4 5" key="1">
    <citation type="submission" date="2024-05" db="EMBL/GenBank/DDBJ databases">
        <title>Long read based assembly of the Candida bracarensis genome reveals expanded adhesin content.</title>
        <authorList>
            <person name="Marcet-Houben M."/>
            <person name="Ksiezopolska E."/>
            <person name="Gabaldon T."/>
        </authorList>
    </citation>
    <scope>NUCLEOTIDE SEQUENCE [LARGE SCALE GENOMIC DNA]</scope>
    <source>
        <strain evidence="4 5">CBM6</strain>
    </source>
</reference>
<dbReference type="InterPro" id="IPR007135">
    <property type="entry name" value="Atg3/Atg10"/>
</dbReference>
<evidence type="ECO:0000256" key="3">
    <source>
        <dbReference type="ARBA" id="ARBA00023006"/>
    </source>
</evidence>
<keyword evidence="5" id="KW-1185">Reference proteome</keyword>
<gene>
    <name evidence="4" type="ORF">RNJ44_00421</name>
</gene>
<comment type="caution">
    <text evidence="4">The sequence shown here is derived from an EMBL/GenBank/DDBJ whole genome shotgun (WGS) entry which is preliminary data.</text>
</comment>
<sequence length="154" mass="18159">MQYDLFVEQLNQLDIPDAIIDQDVLVIDFRPSKGHWLSGQLLHTVQVMVRYSMVYYEPELLMRFWTSYEDDGIEVIGPCYTVDSSSVLGIPAEFVVELDVNINESDKRYSSKYWGAWYSIHPCDTAEIIGNDVRYMDTYLKRWTSVFLMWLYEL</sequence>
<keyword evidence="2" id="KW-0813">Transport</keyword>
<keyword evidence="1" id="KW-0833">Ubl conjugation pathway</keyword>
<evidence type="ECO:0000256" key="2">
    <source>
        <dbReference type="ARBA" id="ARBA00022927"/>
    </source>
</evidence>
<dbReference type="EMBL" id="JBEVYD010000007">
    <property type="protein sequence ID" value="KAL3231386.1"/>
    <property type="molecule type" value="Genomic_DNA"/>
</dbReference>
<proteinExistence type="predicted"/>
<dbReference type="Gene3D" id="3.30.1460.50">
    <property type="match status" value="1"/>
</dbReference>